<dbReference type="RefSeq" id="WP_213168137.1">
    <property type="nucleotide sequence ID" value="NZ_CP058559.1"/>
</dbReference>
<keyword evidence="1" id="KW-1133">Transmembrane helix</keyword>
<feature type="transmembrane region" description="Helical" evidence="1">
    <location>
        <begin position="232"/>
        <end position="250"/>
    </location>
</feature>
<dbReference type="Proteomes" id="UP000516160">
    <property type="component" value="Chromosome"/>
</dbReference>
<reference evidence="3 4" key="1">
    <citation type="submission" date="2020-07" db="EMBL/GenBank/DDBJ databases">
        <title>Alkalicella. sp. LB2 genome.</title>
        <authorList>
            <person name="Postec A."/>
            <person name="Quemeneur M."/>
        </authorList>
    </citation>
    <scope>NUCLEOTIDE SEQUENCE [LARGE SCALE GENOMIC DNA]</scope>
    <source>
        <strain evidence="3 4">LB2</strain>
    </source>
</reference>
<feature type="transmembrane region" description="Helical" evidence="1">
    <location>
        <begin position="79"/>
        <end position="97"/>
    </location>
</feature>
<dbReference type="Gene3D" id="2.30.42.10">
    <property type="match status" value="1"/>
</dbReference>
<feature type="transmembrane region" description="Helical" evidence="1">
    <location>
        <begin position="6"/>
        <end position="28"/>
    </location>
</feature>
<gene>
    <name evidence="3" type="ORF">HYG86_06480</name>
</gene>
<sequence length="428" mass="46995">MMIQSLFMGLMEFRSIFPILLLVVLFMVKKQYNRQMLMERRLFGISITNPTRQTITSLIFGFLGGLIGSIMLVFIGVDIAVVGLHFAWPIAILLMLYNPRYMCFSYAGGIVGVASLLARGILSLYGEIELTGIALQFVTINLPGLMAVVGILHLTESVLIYLSGAKGASPMFLKHNDKVVGGFTLQRFWPVPIVALVAAAITTGEAAGGSIAMPNWWPLINSNLTAPDGYTITYIMFPIIAALGYGDLALSTHPKEKSKKTALSLFLYSVSLVGLAVLAAFYPVVTVLPVLFAPLAHEFLIVVSNNREFKGEPLFVAPKEGIMVLSVIKGSVAEKMGIQSGYVITRVNGTYVEDETHFKELLVALDTYAKFEIIDNNGSYRHVQAPLFGRRRQMGLIIIPKNPEHAVTMSTESPLENLWKKITKEKAS</sequence>
<accession>A0A7G9W6Y0</accession>
<dbReference type="EMBL" id="CP058559">
    <property type="protein sequence ID" value="QNO14442.1"/>
    <property type="molecule type" value="Genomic_DNA"/>
</dbReference>
<dbReference type="PROSITE" id="PS50106">
    <property type="entry name" value="PDZ"/>
    <property type="match status" value="1"/>
</dbReference>
<keyword evidence="4" id="KW-1185">Reference proteome</keyword>
<evidence type="ECO:0000259" key="2">
    <source>
        <dbReference type="PROSITE" id="PS50106"/>
    </source>
</evidence>
<dbReference type="AlphaFoldDB" id="A0A7G9W6Y0"/>
<dbReference type="InterPro" id="IPR041489">
    <property type="entry name" value="PDZ_6"/>
</dbReference>
<dbReference type="InterPro" id="IPR001478">
    <property type="entry name" value="PDZ"/>
</dbReference>
<organism evidence="3 4">
    <name type="scientific">Alkalicella caledoniensis</name>
    <dbReference type="NCBI Taxonomy" id="2731377"/>
    <lineage>
        <taxon>Bacteria</taxon>
        <taxon>Bacillati</taxon>
        <taxon>Bacillota</taxon>
        <taxon>Clostridia</taxon>
        <taxon>Eubacteriales</taxon>
        <taxon>Proteinivoracaceae</taxon>
        <taxon>Alkalicella</taxon>
    </lineage>
</organism>
<feature type="transmembrane region" description="Helical" evidence="1">
    <location>
        <begin position="55"/>
        <end position="73"/>
    </location>
</feature>
<dbReference type="SMART" id="SM00228">
    <property type="entry name" value="PDZ"/>
    <property type="match status" value="1"/>
</dbReference>
<protein>
    <submittedName>
        <fullName evidence="3">PDZ domain-containing protein</fullName>
    </submittedName>
</protein>
<name>A0A7G9W6Y0_ALKCA</name>
<feature type="domain" description="PDZ" evidence="2">
    <location>
        <begin position="302"/>
        <end position="357"/>
    </location>
</feature>
<evidence type="ECO:0000256" key="1">
    <source>
        <dbReference type="SAM" id="Phobius"/>
    </source>
</evidence>
<evidence type="ECO:0000313" key="3">
    <source>
        <dbReference type="EMBL" id="QNO14442.1"/>
    </source>
</evidence>
<keyword evidence="1" id="KW-0812">Transmembrane</keyword>
<dbReference type="KEGG" id="acae:HYG86_06480"/>
<keyword evidence="1" id="KW-0472">Membrane</keyword>
<proteinExistence type="predicted"/>
<feature type="transmembrane region" description="Helical" evidence="1">
    <location>
        <begin position="188"/>
        <end position="212"/>
    </location>
</feature>
<feature type="transmembrane region" description="Helical" evidence="1">
    <location>
        <begin position="104"/>
        <end position="125"/>
    </location>
</feature>
<feature type="transmembrane region" description="Helical" evidence="1">
    <location>
        <begin position="262"/>
        <end position="285"/>
    </location>
</feature>
<dbReference type="Pfam" id="PF17820">
    <property type="entry name" value="PDZ_6"/>
    <property type="match status" value="1"/>
</dbReference>
<dbReference type="SUPFAM" id="SSF50156">
    <property type="entry name" value="PDZ domain-like"/>
    <property type="match status" value="1"/>
</dbReference>
<evidence type="ECO:0000313" key="4">
    <source>
        <dbReference type="Proteomes" id="UP000516160"/>
    </source>
</evidence>
<dbReference type="InterPro" id="IPR036034">
    <property type="entry name" value="PDZ_sf"/>
</dbReference>